<accession>A0ABW3RC77</accession>
<keyword evidence="2" id="KW-1185">Reference proteome</keyword>
<reference evidence="2" key="1">
    <citation type="journal article" date="2019" name="Int. J. Syst. Evol. Microbiol.">
        <title>The Global Catalogue of Microorganisms (GCM) 10K type strain sequencing project: providing services to taxonomists for standard genome sequencing and annotation.</title>
        <authorList>
            <consortium name="The Broad Institute Genomics Platform"/>
            <consortium name="The Broad Institute Genome Sequencing Center for Infectious Disease"/>
            <person name="Wu L."/>
            <person name="Ma J."/>
        </authorList>
    </citation>
    <scope>NUCLEOTIDE SEQUENCE [LARGE SCALE GENOMIC DNA]</scope>
    <source>
        <strain evidence="2">CCUG 63246</strain>
    </source>
</reference>
<protein>
    <recommendedName>
        <fullName evidence="3">Lipoprotein</fullName>
    </recommendedName>
</protein>
<dbReference type="RefSeq" id="WP_311939368.1">
    <property type="nucleotide sequence ID" value="NZ_JAVSCK010000003.1"/>
</dbReference>
<evidence type="ECO:0008006" key="3">
    <source>
        <dbReference type="Google" id="ProtNLM"/>
    </source>
</evidence>
<evidence type="ECO:0000313" key="1">
    <source>
        <dbReference type="EMBL" id="MFD1162698.1"/>
    </source>
</evidence>
<dbReference type="Proteomes" id="UP001597163">
    <property type="component" value="Unassembled WGS sequence"/>
</dbReference>
<organism evidence="1 2">
    <name type="scientific">Hwangdonia seohaensis</name>
    <dbReference type="NCBI Taxonomy" id="1240727"/>
    <lineage>
        <taxon>Bacteria</taxon>
        <taxon>Pseudomonadati</taxon>
        <taxon>Bacteroidota</taxon>
        <taxon>Flavobacteriia</taxon>
        <taxon>Flavobacteriales</taxon>
        <taxon>Flavobacteriaceae</taxon>
        <taxon>Hwangdonia</taxon>
    </lineage>
</organism>
<comment type="caution">
    <text evidence="1">The sequence shown here is derived from an EMBL/GenBank/DDBJ whole genome shotgun (WGS) entry which is preliminary data.</text>
</comment>
<evidence type="ECO:0000313" key="2">
    <source>
        <dbReference type="Proteomes" id="UP001597163"/>
    </source>
</evidence>
<proteinExistence type="predicted"/>
<sequence length="168" mass="18727">MKKATPQNIALLIMVFVCTTINSCAPKKEVIQQSAVEESNPKLIFLNYTISEDSKGKKNIKFLNKIITDGKLKVSTPLIEGVSGDLVCHQLDKNSNVLQSITIKNPLIKTFEYIGDSKQFQRKQVVLKEVEFSLKLKLDPSTKYVSISEIATPSSETKPLINTKINSL</sequence>
<gene>
    <name evidence="1" type="ORF">ACFQ2E_09735</name>
</gene>
<name>A0ABW3RC77_9FLAO</name>
<dbReference type="EMBL" id="JBHTLJ010000003">
    <property type="protein sequence ID" value="MFD1162698.1"/>
    <property type="molecule type" value="Genomic_DNA"/>
</dbReference>